<dbReference type="PANTHER" id="PTHR21310">
    <property type="entry name" value="AMINOGLYCOSIDE PHOSPHOTRANSFERASE-RELATED-RELATED"/>
    <property type="match status" value="1"/>
</dbReference>
<dbReference type="PANTHER" id="PTHR21310:SF57">
    <property type="entry name" value="BLR2944 PROTEIN"/>
    <property type="match status" value="1"/>
</dbReference>
<dbReference type="CDD" id="cd05154">
    <property type="entry name" value="ACAD10_11_N-like"/>
    <property type="match status" value="1"/>
</dbReference>
<proteinExistence type="predicted"/>
<dbReference type="InterPro" id="IPR002575">
    <property type="entry name" value="Aminoglycoside_PTrfase"/>
</dbReference>
<evidence type="ECO:0000313" key="3">
    <source>
        <dbReference type="Proteomes" id="UP000198644"/>
    </source>
</evidence>
<dbReference type="GO" id="GO:0016301">
    <property type="term" value="F:kinase activity"/>
    <property type="evidence" value="ECO:0007669"/>
    <property type="project" value="UniProtKB-KW"/>
</dbReference>
<dbReference type="EMBL" id="FOYW01000001">
    <property type="protein sequence ID" value="SFR68528.1"/>
    <property type="molecule type" value="Genomic_DNA"/>
</dbReference>
<protein>
    <submittedName>
        <fullName evidence="2">Predicted kinase, aminoglycoside phosphotransferase (APT) family</fullName>
    </submittedName>
</protein>
<organism evidence="2 3">
    <name type="scientific">Marinobacter daqiaonensis</name>
    <dbReference type="NCBI Taxonomy" id="650891"/>
    <lineage>
        <taxon>Bacteria</taxon>
        <taxon>Pseudomonadati</taxon>
        <taxon>Pseudomonadota</taxon>
        <taxon>Gammaproteobacteria</taxon>
        <taxon>Pseudomonadales</taxon>
        <taxon>Marinobacteraceae</taxon>
        <taxon>Marinobacter</taxon>
    </lineage>
</organism>
<feature type="domain" description="Aminoglycoside phosphotransferase" evidence="1">
    <location>
        <begin position="32"/>
        <end position="285"/>
    </location>
</feature>
<dbReference type="InterPro" id="IPR051678">
    <property type="entry name" value="AGP_Transferase"/>
</dbReference>
<dbReference type="Gene3D" id="3.90.1200.10">
    <property type="match status" value="1"/>
</dbReference>
<gene>
    <name evidence="2" type="ORF">SAMN05216203_2557</name>
</gene>
<reference evidence="2 3" key="1">
    <citation type="submission" date="2016-10" db="EMBL/GenBank/DDBJ databases">
        <authorList>
            <person name="de Groot N.N."/>
        </authorList>
    </citation>
    <scope>NUCLEOTIDE SEQUENCE [LARGE SCALE GENOMIC DNA]</scope>
    <source>
        <strain evidence="2 3">CGMCC 1.9167</strain>
    </source>
</reference>
<keyword evidence="2" id="KW-0418">Kinase</keyword>
<dbReference type="InterPro" id="IPR041726">
    <property type="entry name" value="ACAD10_11_N"/>
</dbReference>
<dbReference type="Pfam" id="PF01636">
    <property type="entry name" value="APH"/>
    <property type="match status" value="1"/>
</dbReference>
<dbReference type="Proteomes" id="UP000198644">
    <property type="component" value="Unassembled WGS sequence"/>
</dbReference>
<evidence type="ECO:0000259" key="1">
    <source>
        <dbReference type="Pfam" id="PF01636"/>
    </source>
</evidence>
<dbReference type="RefSeq" id="WP_092013079.1">
    <property type="nucleotide sequence ID" value="NZ_FOYW01000001.1"/>
</dbReference>
<keyword evidence="3" id="KW-1185">Reference proteome</keyword>
<dbReference type="SUPFAM" id="SSF56112">
    <property type="entry name" value="Protein kinase-like (PK-like)"/>
    <property type="match status" value="1"/>
</dbReference>
<keyword evidence="2" id="KW-0808">Transferase</keyword>
<dbReference type="OrthoDB" id="179763at2"/>
<dbReference type="InterPro" id="IPR011009">
    <property type="entry name" value="Kinase-like_dom_sf"/>
</dbReference>
<evidence type="ECO:0000313" key="2">
    <source>
        <dbReference type="EMBL" id="SFR68528.1"/>
    </source>
</evidence>
<sequence>MPETSSSTEEGLETRLNRVLQRFLPGARVTGLKRLTGGANQQMWSLDASAGEAMTPFILRQASNWNQGSDDSLDLDDEARLVIRAGEGGVAAPRVYEILRPEDELGTGYLMERVSGETLPPKILREERYAGARSQLAHQCGEALAEIHRLDVADLDFLARATPAQALDQLYREYRGHGEPRPVFELAFRWLRDHLPEAPETLALVHGDFRHGNLMVDESGLVSVLDWELAYLGDPMADLGWICVNSWRYGHIDLPVGGFGTREQLFEGYQAASGQRPDPERVRFWEIFGTLRWGIMCQGMAASFVAGHDTSPERGAIGRRASETEVDLLRQLVPLPAPEEKSDARPA</sequence>
<dbReference type="STRING" id="650891.SAMN05216203_2557"/>
<accession>A0A1I6IP71</accession>
<dbReference type="AlphaFoldDB" id="A0A1I6IP71"/>
<name>A0A1I6IP71_9GAMM</name>